<sequence length="104" mass="11305">MRTTSITLCLVLASFGVSAKILADPDLTYQANKTCAKRDVLELKVPLEANNPSSPTWGLDKGMVQATIDALKENPDIAPTDSVACQQAAIKQYRAGQKHYSKLR</sequence>
<dbReference type="Proteomes" id="UP000234505">
    <property type="component" value="Unassembled WGS sequence"/>
</dbReference>
<organism evidence="2 3">
    <name type="scientific">Klebsiella michiganensis</name>
    <dbReference type="NCBI Taxonomy" id="1134687"/>
    <lineage>
        <taxon>Bacteria</taxon>
        <taxon>Pseudomonadati</taxon>
        <taxon>Pseudomonadota</taxon>
        <taxon>Gammaproteobacteria</taxon>
        <taxon>Enterobacterales</taxon>
        <taxon>Enterobacteriaceae</taxon>
        <taxon>Klebsiella/Raoultella group</taxon>
        <taxon>Klebsiella</taxon>
    </lineage>
</organism>
<comment type="caution">
    <text evidence="2">The sequence shown here is derived from an EMBL/GenBank/DDBJ whole genome shotgun (WGS) entry which is preliminary data.</text>
</comment>
<dbReference type="RefSeq" id="WP_040210113.1">
    <property type="nucleotide sequence ID" value="NZ_JAWDFJ010000110.1"/>
</dbReference>
<feature type="signal peptide" evidence="1">
    <location>
        <begin position="1"/>
        <end position="19"/>
    </location>
</feature>
<evidence type="ECO:0000313" key="2">
    <source>
        <dbReference type="EMBL" id="PLL44088.1"/>
    </source>
</evidence>
<evidence type="ECO:0000256" key="1">
    <source>
        <dbReference type="SAM" id="SignalP"/>
    </source>
</evidence>
<reference evidence="2 3" key="1">
    <citation type="submission" date="2017-11" db="EMBL/GenBank/DDBJ databases">
        <authorList>
            <person name="Han C.G."/>
        </authorList>
    </citation>
    <scope>NUCLEOTIDE SEQUENCE [LARGE SCALE GENOMIC DNA]</scope>
    <source>
        <strain evidence="2 3">A11</strain>
    </source>
</reference>
<keyword evidence="1" id="KW-0732">Signal</keyword>
<dbReference type="AlphaFoldDB" id="A0A2J4RL68"/>
<reference evidence="2 3" key="2">
    <citation type="submission" date="2018-01" db="EMBL/GenBank/DDBJ databases">
        <title>Genomic study of Klebsiella pneumoniae.</title>
        <authorList>
            <person name="Yang Y."/>
            <person name="Bicalho R."/>
        </authorList>
    </citation>
    <scope>NUCLEOTIDE SEQUENCE [LARGE SCALE GENOMIC DNA]</scope>
    <source>
        <strain evidence="2 3">A11</strain>
    </source>
</reference>
<proteinExistence type="predicted"/>
<feature type="chain" id="PRO_5014443161" description="Secreted protein" evidence="1">
    <location>
        <begin position="20"/>
        <end position="104"/>
    </location>
</feature>
<accession>A0A2J4RL68</accession>
<evidence type="ECO:0000313" key="3">
    <source>
        <dbReference type="Proteomes" id="UP000234505"/>
    </source>
</evidence>
<protein>
    <recommendedName>
        <fullName evidence="4">Secreted protein</fullName>
    </recommendedName>
</protein>
<evidence type="ECO:0008006" key="4">
    <source>
        <dbReference type="Google" id="ProtNLM"/>
    </source>
</evidence>
<dbReference type="EMBL" id="PIDS01000028">
    <property type="protein sequence ID" value="PLL44088.1"/>
    <property type="molecule type" value="Genomic_DNA"/>
</dbReference>
<name>A0A2J4RL68_9ENTR</name>
<gene>
    <name evidence="2" type="ORF">CWN50_01985</name>
</gene>